<dbReference type="GO" id="GO:0005249">
    <property type="term" value="F:voltage-gated potassium channel activity"/>
    <property type="evidence" value="ECO:0007669"/>
    <property type="project" value="InterPro"/>
</dbReference>
<keyword evidence="3" id="KW-0633">Potassium transport</keyword>
<feature type="transmembrane region" description="Helical" evidence="13">
    <location>
        <begin position="116"/>
        <end position="139"/>
    </location>
</feature>
<dbReference type="PANTHER" id="PTHR10217">
    <property type="entry name" value="VOLTAGE AND LIGAND GATED POTASSIUM CHANNEL"/>
    <property type="match status" value="1"/>
</dbReference>
<feature type="transmembrane region" description="Helical" evidence="13">
    <location>
        <begin position="339"/>
        <end position="364"/>
    </location>
</feature>
<dbReference type="GO" id="GO:0042391">
    <property type="term" value="P:regulation of membrane potential"/>
    <property type="evidence" value="ECO:0007669"/>
    <property type="project" value="TreeGrafter"/>
</dbReference>
<dbReference type="Gene3D" id="1.10.287.630">
    <property type="entry name" value="Helix hairpin bin"/>
    <property type="match status" value="1"/>
</dbReference>
<protein>
    <recommendedName>
        <fullName evidence="14">Cyclic nucleotide-binding domain-containing protein</fullName>
    </recommendedName>
</protein>
<dbReference type="AlphaFoldDB" id="A0AAE0CIC6"/>
<keyword evidence="10 13" id="KW-0472">Membrane</keyword>
<evidence type="ECO:0000256" key="13">
    <source>
        <dbReference type="SAM" id="Phobius"/>
    </source>
</evidence>
<evidence type="ECO:0000256" key="8">
    <source>
        <dbReference type="ARBA" id="ARBA00022989"/>
    </source>
</evidence>
<dbReference type="Proteomes" id="UP001190700">
    <property type="component" value="Unassembled WGS sequence"/>
</dbReference>
<keyword evidence="6" id="KW-0851">Voltage-gated channel</keyword>
<comment type="subcellular location">
    <subcellularLocation>
        <location evidence="1">Membrane</location>
        <topology evidence="1">Multi-pass membrane protein</topology>
    </subcellularLocation>
</comment>
<evidence type="ECO:0000256" key="9">
    <source>
        <dbReference type="ARBA" id="ARBA00023065"/>
    </source>
</evidence>
<organism evidence="15 16">
    <name type="scientific">Cymbomonas tetramitiformis</name>
    <dbReference type="NCBI Taxonomy" id="36881"/>
    <lineage>
        <taxon>Eukaryota</taxon>
        <taxon>Viridiplantae</taxon>
        <taxon>Chlorophyta</taxon>
        <taxon>Pyramimonadophyceae</taxon>
        <taxon>Pyramimonadales</taxon>
        <taxon>Pyramimonadaceae</taxon>
        <taxon>Cymbomonas</taxon>
    </lineage>
</organism>
<dbReference type="InterPro" id="IPR018490">
    <property type="entry name" value="cNMP-bd_dom_sf"/>
</dbReference>
<dbReference type="InterPro" id="IPR014710">
    <property type="entry name" value="RmlC-like_jellyroll"/>
</dbReference>
<dbReference type="PROSITE" id="PS50042">
    <property type="entry name" value="CNMP_BINDING_3"/>
    <property type="match status" value="1"/>
</dbReference>
<proteinExistence type="predicted"/>
<dbReference type="PRINTS" id="PR01463">
    <property type="entry name" value="EAGCHANLFMLY"/>
</dbReference>
<dbReference type="InterPro" id="IPR050818">
    <property type="entry name" value="KCNH_animal-type"/>
</dbReference>
<accession>A0AAE0CIC6</accession>
<feature type="domain" description="Cyclic nucleotide-binding" evidence="14">
    <location>
        <begin position="442"/>
        <end position="487"/>
    </location>
</feature>
<feature type="transmembrane region" description="Helical" evidence="13">
    <location>
        <begin position="221"/>
        <end position="244"/>
    </location>
</feature>
<keyword evidence="7" id="KW-0630">Potassium</keyword>
<feature type="compositionally biased region" description="Low complexity" evidence="12">
    <location>
        <begin position="45"/>
        <end position="54"/>
    </location>
</feature>
<dbReference type="Pfam" id="PF00520">
    <property type="entry name" value="Ion_trans"/>
    <property type="match status" value="1"/>
</dbReference>
<dbReference type="SUPFAM" id="SSF51206">
    <property type="entry name" value="cAMP-binding domain-like"/>
    <property type="match status" value="1"/>
</dbReference>
<gene>
    <name evidence="15" type="ORF">CYMTET_36391</name>
</gene>
<evidence type="ECO:0000256" key="7">
    <source>
        <dbReference type="ARBA" id="ARBA00022958"/>
    </source>
</evidence>
<dbReference type="InterPro" id="IPR005821">
    <property type="entry name" value="Ion_trans_dom"/>
</dbReference>
<evidence type="ECO:0000256" key="5">
    <source>
        <dbReference type="ARBA" id="ARBA00022826"/>
    </source>
</evidence>
<feature type="transmembrane region" description="Helical" evidence="13">
    <location>
        <begin position="159"/>
        <end position="181"/>
    </location>
</feature>
<dbReference type="InterPro" id="IPR003938">
    <property type="entry name" value="K_chnl_volt-dep_EAG/ELK/ERG"/>
</dbReference>
<evidence type="ECO:0000256" key="4">
    <source>
        <dbReference type="ARBA" id="ARBA00022692"/>
    </source>
</evidence>
<keyword evidence="4 13" id="KW-0812">Transmembrane</keyword>
<feature type="region of interest" description="Disordered" evidence="12">
    <location>
        <begin position="1"/>
        <end position="54"/>
    </location>
</feature>
<keyword evidence="9" id="KW-0406">Ion transport</keyword>
<dbReference type="CDD" id="cd00038">
    <property type="entry name" value="CAP_ED"/>
    <property type="match status" value="1"/>
</dbReference>
<feature type="transmembrane region" description="Helical" evidence="13">
    <location>
        <begin position="84"/>
        <end position="104"/>
    </location>
</feature>
<feature type="compositionally biased region" description="Basic and acidic residues" evidence="12">
    <location>
        <begin position="29"/>
        <end position="40"/>
    </location>
</feature>
<keyword evidence="8 13" id="KW-1133">Transmembrane helix</keyword>
<evidence type="ECO:0000313" key="16">
    <source>
        <dbReference type="Proteomes" id="UP001190700"/>
    </source>
</evidence>
<evidence type="ECO:0000259" key="14">
    <source>
        <dbReference type="PROSITE" id="PS50042"/>
    </source>
</evidence>
<evidence type="ECO:0000256" key="12">
    <source>
        <dbReference type="SAM" id="MobiDB-lite"/>
    </source>
</evidence>
<evidence type="ECO:0000256" key="3">
    <source>
        <dbReference type="ARBA" id="ARBA00022538"/>
    </source>
</evidence>
<comment type="caution">
    <text evidence="15">The sequence shown here is derived from an EMBL/GenBank/DDBJ whole genome shotgun (WGS) entry which is preliminary data.</text>
</comment>
<keyword evidence="16" id="KW-1185">Reference proteome</keyword>
<dbReference type="GO" id="GO:0005886">
    <property type="term" value="C:plasma membrane"/>
    <property type="evidence" value="ECO:0007669"/>
    <property type="project" value="TreeGrafter"/>
</dbReference>
<dbReference type="Gene3D" id="2.60.120.10">
    <property type="entry name" value="Jelly Rolls"/>
    <property type="match status" value="1"/>
</dbReference>
<name>A0AAE0CIC6_9CHLO</name>
<dbReference type="InterPro" id="IPR000595">
    <property type="entry name" value="cNMP-bd_dom"/>
</dbReference>
<keyword evidence="2" id="KW-0813">Transport</keyword>
<keyword evidence="11" id="KW-0407">Ion channel</keyword>
<evidence type="ECO:0000313" key="15">
    <source>
        <dbReference type="EMBL" id="KAK3254397.1"/>
    </source>
</evidence>
<dbReference type="GO" id="GO:0034702">
    <property type="term" value="C:monoatomic ion channel complex"/>
    <property type="evidence" value="ECO:0007669"/>
    <property type="project" value="UniProtKB-KW"/>
</dbReference>
<reference evidence="15 16" key="1">
    <citation type="journal article" date="2015" name="Genome Biol. Evol.">
        <title>Comparative Genomics of a Bacterivorous Green Alga Reveals Evolutionary Causalities and Consequences of Phago-Mixotrophic Mode of Nutrition.</title>
        <authorList>
            <person name="Burns J.A."/>
            <person name="Paasch A."/>
            <person name="Narechania A."/>
            <person name="Kim E."/>
        </authorList>
    </citation>
    <scope>NUCLEOTIDE SEQUENCE [LARGE SCALE GENOMIC DNA]</scope>
    <source>
        <strain evidence="15 16">PLY_AMNH</strain>
    </source>
</reference>
<dbReference type="EMBL" id="LGRX02023643">
    <property type="protein sequence ID" value="KAK3254397.1"/>
    <property type="molecule type" value="Genomic_DNA"/>
</dbReference>
<evidence type="ECO:0000256" key="6">
    <source>
        <dbReference type="ARBA" id="ARBA00022882"/>
    </source>
</evidence>
<evidence type="ECO:0000256" key="1">
    <source>
        <dbReference type="ARBA" id="ARBA00004141"/>
    </source>
</evidence>
<evidence type="ECO:0000256" key="2">
    <source>
        <dbReference type="ARBA" id="ARBA00022448"/>
    </source>
</evidence>
<evidence type="ECO:0000256" key="11">
    <source>
        <dbReference type="ARBA" id="ARBA00023303"/>
    </source>
</evidence>
<dbReference type="SUPFAM" id="SSF81324">
    <property type="entry name" value="Voltage-gated potassium channels"/>
    <property type="match status" value="1"/>
</dbReference>
<feature type="transmembrane region" description="Helical" evidence="13">
    <location>
        <begin position="308"/>
        <end position="327"/>
    </location>
</feature>
<dbReference type="Gene3D" id="1.10.287.70">
    <property type="match status" value="1"/>
</dbReference>
<dbReference type="PANTHER" id="PTHR10217:SF435">
    <property type="entry name" value="POTASSIUM VOLTAGE-GATED CHANNEL PROTEIN EAG"/>
    <property type="match status" value="1"/>
</dbReference>
<sequence length="832" mass="94119">MSALGAVHVPSVDDPKAPMFVEGPSEAAKTGDEGNTDGKNKALPGKIKSSSSTTGGTIAELDHSQCFIPVPTGSWLWLYSPHSTFFMCWDLGMAFSLFIIAIVTPFEVAFISGGPLWLMLFNKGLDTLFFLDMFFNFFLPYQDPTGKWIKDHHLIVKNYVLTWFSIDLVSIFPFDLIQFAVKIPSGGSMKIIRLLKLTRLAKLLRILRAGRLFQRWESAVAINYSVIALYQFLFCFIFLAHWMACLWRLMARDSGDDSDSTFVPTECDENPSACILDNLSTLISTTDETDVKSWLDEYASLLDTSNTMSVYVASLYWAVATLSTLGYGDIIPVSDQERLYIIFATLAGGGTYAYMVGAVCGIVANMGARKSKFYQQMDDLNEFMECKDFPQSLRMRCREYFRFKVDFTQSESHAMLLHEMSPNLRSEAAELIHSRWVKSIPVLKNCGPQFLTHAALEFRTEVRTKDEVIYRKGGSADRLYVVEKGVVLCGARIVLMGKPIGIEMLTGTRTWQYDSRTLSRTVLLMLEKGRLQELVTHFPSMQLVIRQATVQSQMFEALRDHVVLVKGWWSHMKRCFERPTPEDLQCDSYCEDDDRDVTVPRRIRQTLRRQTTKKHMEIRKRLGVVVMSHALSLMARTHPEYFVKIDRFVKHVQCLYRCKIAKVRRARLMQHFRYLRNVRPPSPSPVSFSSQSMVCGGAALLETLLCWNEAVSTADTLREHFALDKCCAQGHREPEVLHWLHLQELIAHSAGACMLPLHWLHLQELIAHSAGPCMLPLPAASGHLRAITVPVDTSALPGSRDVARIWGLRPGAWLRSPRASALAGEKSSQQSM</sequence>
<evidence type="ECO:0000256" key="10">
    <source>
        <dbReference type="ARBA" id="ARBA00023136"/>
    </source>
</evidence>
<keyword evidence="5" id="KW-0631">Potassium channel</keyword>